<gene>
    <name evidence="1" type="ORF">BDM02DRAFT_3115337</name>
</gene>
<keyword evidence="2" id="KW-1185">Reference proteome</keyword>
<evidence type="ECO:0000313" key="2">
    <source>
        <dbReference type="Proteomes" id="UP000886501"/>
    </source>
</evidence>
<dbReference type="EMBL" id="MU118013">
    <property type="protein sequence ID" value="KAF9648437.1"/>
    <property type="molecule type" value="Genomic_DNA"/>
</dbReference>
<protein>
    <submittedName>
        <fullName evidence="1">Uncharacterized protein</fullName>
    </submittedName>
</protein>
<sequence>MACTNCASACKKCDDGRPCQRCMRSNLASTCKDGVRKERKRGIKRGPYKRRNKPPSDDEAEVPRESATPMPPAIPEGYFPYFLPPPGYFQGADGQNGAPPPVQVPFYSYHQLAPFPYPTGIPMPFMQPLSGQPGPSHHPIEPPQPPGAKGKRQRNSTDELSTPKKAKADDQQTSGTPDIEGNDAGLSAAESTSQPSKPPSTER</sequence>
<accession>A0ACB6ZFS0</accession>
<evidence type="ECO:0000313" key="1">
    <source>
        <dbReference type="EMBL" id="KAF9648437.1"/>
    </source>
</evidence>
<organism evidence="1 2">
    <name type="scientific">Thelephora ganbajun</name>
    <name type="common">Ganba fungus</name>
    <dbReference type="NCBI Taxonomy" id="370292"/>
    <lineage>
        <taxon>Eukaryota</taxon>
        <taxon>Fungi</taxon>
        <taxon>Dikarya</taxon>
        <taxon>Basidiomycota</taxon>
        <taxon>Agaricomycotina</taxon>
        <taxon>Agaricomycetes</taxon>
        <taxon>Thelephorales</taxon>
        <taxon>Thelephoraceae</taxon>
        <taxon>Thelephora</taxon>
    </lineage>
</organism>
<reference evidence="1" key="1">
    <citation type="submission" date="2019-10" db="EMBL/GenBank/DDBJ databases">
        <authorList>
            <consortium name="DOE Joint Genome Institute"/>
            <person name="Kuo A."/>
            <person name="Miyauchi S."/>
            <person name="Kiss E."/>
            <person name="Drula E."/>
            <person name="Kohler A."/>
            <person name="Sanchez-Garcia M."/>
            <person name="Andreopoulos B."/>
            <person name="Barry K.W."/>
            <person name="Bonito G."/>
            <person name="Buee M."/>
            <person name="Carver A."/>
            <person name="Chen C."/>
            <person name="Cichocki N."/>
            <person name="Clum A."/>
            <person name="Culley D."/>
            <person name="Crous P.W."/>
            <person name="Fauchery L."/>
            <person name="Girlanda M."/>
            <person name="Hayes R."/>
            <person name="Keri Z."/>
            <person name="Labutti K."/>
            <person name="Lipzen A."/>
            <person name="Lombard V."/>
            <person name="Magnuson J."/>
            <person name="Maillard F."/>
            <person name="Morin E."/>
            <person name="Murat C."/>
            <person name="Nolan M."/>
            <person name="Ohm R."/>
            <person name="Pangilinan J."/>
            <person name="Pereira M."/>
            <person name="Perotto S."/>
            <person name="Peter M."/>
            <person name="Riley R."/>
            <person name="Sitrit Y."/>
            <person name="Stielow B."/>
            <person name="Szollosi G."/>
            <person name="Zifcakova L."/>
            <person name="Stursova M."/>
            <person name="Spatafora J.W."/>
            <person name="Tedersoo L."/>
            <person name="Vaario L.-M."/>
            <person name="Yamada A."/>
            <person name="Yan M."/>
            <person name="Wang P."/>
            <person name="Xu J."/>
            <person name="Bruns T."/>
            <person name="Baldrian P."/>
            <person name="Vilgalys R."/>
            <person name="Henrissat B."/>
            <person name="Grigoriev I.V."/>
            <person name="Hibbett D."/>
            <person name="Nagy L.G."/>
            <person name="Martin F.M."/>
        </authorList>
    </citation>
    <scope>NUCLEOTIDE SEQUENCE</scope>
    <source>
        <strain evidence="1">P2</strain>
    </source>
</reference>
<comment type="caution">
    <text evidence="1">The sequence shown here is derived from an EMBL/GenBank/DDBJ whole genome shotgun (WGS) entry which is preliminary data.</text>
</comment>
<proteinExistence type="predicted"/>
<name>A0ACB6ZFS0_THEGA</name>
<dbReference type="Proteomes" id="UP000886501">
    <property type="component" value="Unassembled WGS sequence"/>
</dbReference>
<reference evidence="1" key="2">
    <citation type="journal article" date="2020" name="Nat. Commun.">
        <title>Large-scale genome sequencing of mycorrhizal fungi provides insights into the early evolution of symbiotic traits.</title>
        <authorList>
            <person name="Miyauchi S."/>
            <person name="Kiss E."/>
            <person name="Kuo A."/>
            <person name="Drula E."/>
            <person name="Kohler A."/>
            <person name="Sanchez-Garcia M."/>
            <person name="Morin E."/>
            <person name="Andreopoulos B."/>
            <person name="Barry K.W."/>
            <person name="Bonito G."/>
            <person name="Buee M."/>
            <person name="Carver A."/>
            <person name="Chen C."/>
            <person name="Cichocki N."/>
            <person name="Clum A."/>
            <person name="Culley D."/>
            <person name="Crous P.W."/>
            <person name="Fauchery L."/>
            <person name="Girlanda M."/>
            <person name="Hayes R.D."/>
            <person name="Keri Z."/>
            <person name="LaButti K."/>
            <person name="Lipzen A."/>
            <person name="Lombard V."/>
            <person name="Magnuson J."/>
            <person name="Maillard F."/>
            <person name="Murat C."/>
            <person name="Nolan M."/>
            <person name="Ohm R.A."/>
            <person name="Pangilinan J."/>
            <person name="Pereira M.F."/>
            <person name="Perotto S."/>
            <person name="Peter M."/>
            <person name="Pfister S."/>
            <person name="Riley R."/>
            <person name="Sitrit Y."/>
            <person name="Stielow J.B."/>
            <person name="Szollosi G."/>
            <person name="Zifcakova L."/>
            <person name="Stursova M."/>
            <person name="Spatafora J.W."/>
            <person name="Tedersoo L."/>
            <person name="Vaario L.M."/>
            <person name="Yamada A."/>
            <person name="Yan M."/>
            <person name="Wang P."/>
            <person name="Xu J."/>
            <person name="Bruns T."/>
            <person name="Baldrian P."/>
            <person name="Vilgalys R."/>
            <person name="Dunand C."/>
            <person name="Henrissat B."/>
            <person name="Grigoriev I.V."/>
            <person name="Hibbett D."/>
            <person name="Nagy L.G."/>
            <person name="Martin F.M."/>
        </authorList>
    </citation>
    <scope>NUCLEOTIDE SEQUENCE</scope>
    <source>
        <strain evidence="1">P2</strain>
    </source>
</reference>